<dbReference type="SUPFAM" id="SSF53098">
    <property type="entry name" value="Ribonuclease H-like"/>
    <property type="match status" value="2"/>
</dbReference>
<dbReference type="Gene3D" id="3.30.420.10">
    <property type="entry name" value="Ribonuclease H-like superfamily/Ribonuclease H"/>
    <property type="match status" value="2"/>
</dbReference>
<dbReference type="GO" id="GO:0016779">
    <property type="term" value="F:nucleotidyltransferase activity"/>
    <property type="evidence" value="ECO:0007669"/>
    <property type="project" value="UniProtKB-KW"/>
</dbReference>
<dbReference type="EC" id="3.1.26.4" evidence="2"/>
<evidence type="ECO:0000256" key="5">
    <source>
        <dbReference type="ARBA" id="ARBA00022722"/>
    </source>
</evidence>
<accession>A0A8U7NKV0</accession>
<dbReference type="InterPro" id="IPR043502">
    <property type="entry name" value="DNA/RNA_pol_sf"/>
</dbReference>
<dbReference type="InterPro" id="IPR050951">
    <property type="entry name" value="Retrovirus_Pol_polyprotein"/>
</dbReference>
<evidence type="ECO:0000256" key="8">
    <source>
        <dbReference type="ARBA" id="ARBA00023268"/>
    </source>
</evidence>
<keyword evidence="8" id="KW-0511">Multifunctional enzyme</keyword>
<dbReference type="Gene3D" id="3.10.20.370">
    <property type="match status" value="1"/>
</dbReference>
<dbReference type="Gene3D" id="1.10.340.70">
    <property type="match status" value="1"/>
</dbReference>
<dbReference type="InterPro" id="IPR002156">
    <property type="entry name" value="RNaseH_domain"/>
</dbReference>
<evidence type="ECO:0000256" key="1">
    <source>
        <dbReference type="ARBA" id="ARBA00010879"/>
    </source>
</evidence>
<keyword evidence="7" id="KW-0378">Hydrolase</keyword>
<reference evidence="10" key="1">
    <citation type="submission" date="2019-10" db="EMBL/GenBank/DDBJ databases">
        <title>Corvus moneduloides (New Caledonian crow) genome, bCorMon1, primary haplotype.</title>
        <authorList>
            <person name="Rutz C."/>
            <person name="Fungtammasan C."/>
            <person name="Mountcastle J."/>
            <person name="Formenti G."/>
            <person name="Chow W."/>
            <person name="Howe K."/>
            <person name="Steele M.P."/>
            <person name="Fernandes J."/>
            <person name="Gilbert M.T.P."/>
            <person name="Fedrigo O."/>
            <person name="Jarvis E.D."/>
            <person name="Gemmell N."/>
        </authorList>
    </citation>
    <scope>NUCLEOTIDE SEQUENCE [LARGE SCALE GENOMIC DNA]</scope>
</reference>
<dbReference type="InterPro" id="IPR043128">
    <property type="entry name" value="Rev_trsase/Diguanyl_cyclase"/>
</dbReference>
<dbReference type="PANTHER" id="PTHR37984">
    <property type="entry name" value="PROTEIN CBG26694"/>
    <property type="match status" value="1"/>
</dbReference>
<dbReference type="PROSITE" id="PS50878">
    <property type="entry name" value="RT_POL"/>
    <property type="match status" value="1"/>
</dbReference>
<sequence length="1053" mass="119585">MSTKLFILSLTDEQRIDPAVWARPGNRGKLDITPLMIELLPNSRPVRIPQYPLSKDKRKGLKPVIVDLLQDGILEICKSSYNTPILAVQKPDKSFRLVQDLCEVNKRVQTRYPLVQDPYTLLSRVPPTHAWFSVIDLKDAFWSCPLDSRCRDIFAFTWEDPDTGRKQQLRWTRLPQGYTEAPTLFGQALDLLSSFSPPEGIKVTQYVDDLLLLGEQESMVRTATIQLLNFLGRNGLRVSKHKLQFVLQEVKYLGHLIGYGTKKLSAERTEGILNLPPPTSKREIRQLLGLFGYCRLWIDQYSQSAKFLYEKLMEEEPFNWDHSDTEKLQDLKEKLTKAPVLSLPSLEKPFDLFVNVEKGIAYGVLTQEWGGVRKPVAFLSKLQDPVSRGWPVCIQSIAAAATLVSESQKLIFGGNLTVHTPHSIKTVLTHRAAEWLTDPRTVKYKTILMHSDHLRLVVSAHQNPAQFLYGTPSENELEHNCIDIIDIQTKVREDLMDCPLNEGEILFIDGSSRVVDGKRCSGYSVVDGHQMCVLEKGKLPSTWSAQVRELYALEKALRRLARSIGTIYADSRYAYGVVHTFGKIWSERGFLNTKGKDLLHKELILKILKALQLPQVISVVHIPGHQSGTTTEARGNSLADLAAKEAAVEEEVKVMEVKQLPNNIITTDTTSQTSVLPTPIFTDQEKQKLVLIGANEDSQGRWYLPDKRQLLNKNLTREILQNIHQTNHWGSKALADHYLRTSGCIGVHEIANQITRDCIICQKVNKKVMKKNTGGGIELAIRPFQNIQIDFTEMPPVQRWKYLLVIVDHLTHWVEAIPTVNATAQTVSKVILEQIIPRYGIVHRIDSDRGTHFTSQIIQQLAQQLGINWKLHTPWHPQSSGRVERMNQTLKNTLTKLMLEAKWTWVKCLPLALLRIRTQPRSDLGCSPYEMLYGLPYLATSQEVNVKECGNTSIRQYVQRIAKNLELLGERGLISQTPPLDFSLHHINPGDWVLIKSWKEKSLTPSWEGPFQVQLTTETAVRTFEKGWTHVKRVKGPVAPPDEEKEPPDKPSN</sequence>
<dbReference type="InterPro" id="IPR012337">
    <property type="entry name" value="RNaseH-like_sf"/>
</dbReference>
<evidence type="ECO:0000256" key="3">
    <source>
        <dbReference type="ARBA" id="ARBA00022679"/>
    </source>
</evidence>
<dbReference type="Ensembl" id="ENSCMUT00000035052.1">
    <property type="protein sequence ID" value="ENSCMUP00000031387.1"/>
    <property type="gene ID" value="ENSCMUG00000017910.1"/>
</dbReference>
<dbReference type="InterPro" id="IPR001584">
    <property type="entry name" value="Integrase_cat-core"/>
</dbReference>
<dbReference type="Pfam" id="PF18697">
    <property type="entry name" value="MLVIN_C"/>
    <property type="match status" value="1"/>
</dbReference>
<dbReference type="PANTHER" id="PTHR37984:SF5">
    <property type="entry name" value="PROTEIN NYNRIN-LIKE"/>
    <property type="match status" value="1"/>
</dbReference>
<organism evidence="9 10">
    <name type="scientific">Corvus moneduloides</name>
    <name type="common">New Caledonian crow</name>
    <dbReference type="NCBI Taxonomy" id="1196302"/>
    <lineage>
        <taxon>Eukaryota</taxon>
        <taxon>Metazoa</taxon>
        <taxon>Chordata</taxon>
        <taxon>Craniata</taxon>
        <taxon>Vertebrata</taxon>
        <taxon>Euteleostomi</taxon>
        <taxon>Archelosauria</taxon>
        <taxon>Archosauria</taxon>
        <taxon>Dinosauria</taxon>
        <taxon>Saurischia</taxon>
        <taxon>Theropoda</taxon>
        <taxon>Coelurosauria</taxon>
        <taxon>Aves</taxon>
        <taxon>Neognathae</taxon>
        <taxon>Neoaves</taxon>
        <taxon>Telluraves</taxon>
        <taxon>Australaves</taxon>
        <taxon>Passeriformes</taxon>
        <taxon>Corvoidea</taxon>
        <taxon>Corvidae</taxon>
        <taxon>Corvus</taxon>
    </lineage>
</organism>
<dbReference type="Proteomes" id="UP000694553">
    <property type="component" value="Unassembled WGS sequence"/>
</dbReference>
<dbReference type="PROSITE" id="PS50994">
    <property type="entry name" value="INTEGRASE"/>
    <property type="match status" value="1"/>
</dbReference>
<dbReference type="Pfam" id="PF17919">
    <property type="entry name" value="RT_RNaseH_2"/>
    <property type="match status" value="1"/>
</dbReference>
<dbReference type="GO" id="GO:0015074">
    <property type="term" value="P:DNA integration"/>
    <property type="evidence" value="ECO:0007669"/>
    <property type="project" value="InterPro"/>
</dbReference>
<name>A0A8U7NKV0_CORMO</name>
<dbReference type="OMA" id="MAREPSK"/>
<evidence type="ECO:0000313" key="10">
    <source>
        <dbReference type="Proteomes" id="UP000694553"/>
    </source>
</evidence>
<dbReference type="Gene3D" id="3.10.10.10">
    <property type="entry name" value="HIV Type 1 Reverse Transcriptase, subunit A, domain 1"/>
    <property type="match status" value="1"/>
</dbReference>
<dbReference type="Pfam" id="PF00665">
    <property type="entry name" value="rve"/>
    <property type="match status" value="1"/>
</dbReference>
<keyword evidence="4" id="KW-0548">Nucleotidyltransferase</keyword>
<evidence type="ECO:0000256" key="7">
    <source>
        <dbReference type="ARBA" id="ARBA00022801"/>
    </source>
</evidence>
<dbReference type="InterPro" id="IPR036397">
    <property type="entry name" value="RNaseH_sf"/>
</dbReference>
<evidence type="ECO:0000313" key="9">
    <source>
        <dbReference type="Ensembl" id="ENSCMUP00000031387.1"/>
    </source>
</evidence>
<dbReference type="Gene3D" id="2.30.30.850">
    <property type="match status" value="1"/>
</dbReference>
<evidence type="ECO:0000256" key="6">
    <source>
        <dbReference type="ARBA" id="ARBA00022759"/>
    </source>
</evidence>
<proteinExistence type="inferred from homology"/>
<keyword evidence="5" id="KW-0540">Nuclease</keyword>
<dbReference type="GO" id="GO:0004523">
    <property type="term" value="F:RNA-DNA hybrid ribonuclease activity"/>
    <property type="evidence" value="ECO:0007669"/>
    <property type="project" value="UniProtKB-EC"/>
</dbReference>
<dbReference type="AlphaFoldDB" id="A0A8U7NKV0"/>
<keyword evidence="6" id="KW-0255">Endonuclease</keyword>
<reference evidence="9" key="2">
    <citation type="submission" date="2025-08" db="UniProtKB">
        <authorList>
            <consortium name="Ensembl"/>
        </authorList>
    </citation>
    <scope>IDENTIFICATION</scope>
</reference>
<dbReference type="InterPro" id="IPR000477">
    <property type="entry name" value="RT_dom"/>
</dbReference>
<dbReference type="Gene3D" id="3.30.70.270">
    <property type="match status" value="2"/>
</dbReference>
<dbReference type="Pfam" id="PF00078">
    <property type="entry name" value="RVT_1"/>
    <property type="match status" value="1"/>
</dbReference>
<evidence type="ECO:0000256" key="2">
    <source>
        <dbReference type="ARBA" id="ARBA00012180"/>
    </source>
</evidence>
<comment type="similarity">
    <text evidence="1">Belongs to the beta type-B retroviral polymerase family. HERV class-II K(HML-2) pol subfamily.</text>
</comment>
<keyword evidence="3" id="KW-0808">Transferase</keyword>
<protein>
    <recommendedName>
        <fullName evidence="2">ribonuclease H</fullName>
        <ecNumber evidence="2">3.1.26.4</ecNumber>
    </recommendedName>
</protein>
<dbReference type="PROSITE" id="PS50879">
    <property type="entry name" value="RNASE_H_1"/>
    <property type="match status" value="1"/>
</dbReference>
<dbReference type="GO" id="GO:0003676">
    <property type="term" value="F:nucleic acid binding"/>
    <property type="evidence" value="ECO:0007669"/>
    <property type="project" value="InterPro"/>
</dbReference>
<reference evidence="9" key="3">
    <citation type="submission" date="2025-09" db="UniProtKB">
        <authorList>
            <consortium name="Ensembl"/>
        </authorList>
    </citation>
    <scope>IDENTIFICATION</scope>
</reference>
<keyword evidence="10" id="KW-1185">Reference proteome</keyword>
<dbReference type="SUPFAM" id="SSF56672">
    <property type="entry name" value="DNA/RNA polymerases"/>
    <property type="match status" value="1"/>
</dbReference>
<evidence type="ECO:0000256" key="4">
    <source>
        <dbReference type="ARBA" id="ARBA00022695"/>
    </source>
</evidence>
<dbReference type="Pfam" id="PF00075">
    <property type="entry name" value="RNase_H"/>
    <property type="match status" value="1"/>
</dbReference>
<dbReference type="InterPro" id="IPR041577">
    <property type="entry name" value="RT_RNaseH_2"/>
</dbReference>
<dbReference type="InterPro" id="IPR040643">
    <property type="entry name" value="MLVIN_C"/>
</dbReference>